<dbReference type="Proteomes" id="UP000192411">
    <property type="component" value="Unassembled WGS sequence"/>
</dbReference>
<organism evidence="1 2">
    <name type="scientific">Mycolicibacterium tusciae</name>
    <dbReference type="NCBI Taxonomy" id="75922"/>
    <lineage>
        <taxon>Bacteria</taxon>
        <taxon>Bacillati</taxon>
        <taxon>Actinomycetota</taxon>
        <taxon>Actinomycetes</taxon>
        <taxon>Mycobacteriales</taxon>
        <taxon>Mycobacteriaceae</taxon>
        <taxon>Mycolicibacterium</taxon>
    </lineage>
</organism>
<sequence length="88" mass="9608">MIRRSQPTRRPPVNPERVKTYQLTDRLHAGRTARVTADDIVPTVSAWLAELDTSSPLVDDLATTLRTGDWTAAHAIAEILSVDVTGTA</sequence>
<evidence type="ECO:0000313" key="2">
    <source>
        <dbReference type="Proteomes" id="UP000192411"/>
    </source>
</evidence>
<gene>
    <name evidence="1" type="ORF">BST47_17840</name>
</gene>
<accession>A0A1X0JMV7</accession>
<comment type="caution">
    <text evidence="1">The sequence shown here is derived from an EMBL/GenBank/DDBJ whole genome shotgun (WGS) entry which is preliminary data.</text>
</comment>
<dbReference type="AlphaFoldDB" id="A0A1X0JMV7"/>
<protein>
    <submittedName>
        <fullName evidence="1">Uncharacterized protein</fullName>
    </submittedName>
</protein>
<keyword evidence="2" id="KW-1185">Reference proteome</keyword>
<reference evidence="1 2" key="1">
    <citation type="submission" date="2017-02" db="EMBL/GenBank/DDBJ databases">
        <title>The new phylogeny of genus Mycobacterium.</title>
        <authorList>
            <person name="Tortoli E."/>
            <person name="Trovato A."/>
            <person name="Cirillo D.M."/>
        </authorList>
    </citation>
    <scope>NUCLEOTIDE SEQUENCE [LARGE SCALE GENOMIC DNA]</scope>
    <source>
        <strain evidence="1 2">DSM 44338</strain>
    </source>
</reference>
<name>A0A1X0JMV7_9MYCO</name>
<evidence type="ECO:0000313" key="1">
    <source>
        <dbReference type="EMBL" id="ORB63895.1"/>
    </source>
</evidence>
<proteinExistence type="predicted"/>
<dbReference type="EMBL" id="MVIM01000009">
    <property type="protein sequence ID" value="ORB63895.1"/>
    <property type="molecule type" value="Genomic_DNA"/>
</dbReference>